<dbReference type="Pfam" id="PF00067">
    <property type="entry name" value="p450"/>
    <property type="match status" value="2"/>
</dbReference>
<keyword evidence="6" id="KW-0560">Oxidoreductase</keyword>
<accession>A0A3S3MWL1</accession>
<dbReference type="EMBL" id="QPKB01000003">
    <property type="protein sequence ID" value="RWR80907.1"/>
    <property type="molecule type" value="Genomic_DNA"/>
</dbReference>
<feature type="coiled-coil region" evidence="11">
    <location>
        <begin position="325"/>
        <end position="353"/>
    </location>
</feature>
<evidence type="ECO:0000256" key="9">
    <source>
        <dbReference type="ARBA" id="ARBA00023136"/>
    </source>
</evidence>
<dbReference type="GO" id="GO:0016020">
    <property type="term" value="C:membrane"/>
    <property type="evidence" value="ECO:0007669"/>
    <property type="project" value="UniProtKB-SubCell"/>
</dbReference>
<keyword evidence="8" id="KW-0503">Monooxygenase</keyword>
<evidence type="ECO:0000256" key="6">
    <source>
        <dbReference type="ARBA" id="ARBA00023002"/>
    </source>
</evidence>
<keyword evidence="3" id="KW-0812">Transmembrane</keyword>
<dbReference type="InterPro" id="IPR002401">
    <property type="entry name" value="Cyt_P450_E_grp-I"/>
</dbReference>
<proteinExistence type="predicted"/>
<dbReference type="PRINTS" id="PR00463">
    <property type="entry name" value="EP450I"/>
</dbReference>
<evidence type="ECO:0000256" key="2">
    <source>
        <dbReference type="ARBA" id="ARBA00022617"/>
    </source>
</evidence>
<evidence type="ECO:0000256" key="8">
    <source>
        <dbReference type="ARBA" id="ARBA00023033"/>
    </source>
</evidence>
<dbReference type="PANTHER" id="PTHR24298">
    <property type="entry name" value="FLAVONOID 3'-MONOOXYGENASE-RELATED"/>
    <property type="match status" value="1"/>
</dbReference>
<keyword evidence="11" id="KW-0175">Coiled coil</keyword>
<evidence type="ECO:0000256" key="1">
    <source>
        <dbReference type="ARBA" id="ARBA00004167"/>
    </source>
</evidence>
<feature type="binding site" description="axial binding residue" evidence="10">
    <location>
        <position position="909"/>
    </location>
    <ligand>
        <name>heme</name>
        <dbReference type="ChEBI" id="CHEBI:30413"/>
    </ligand>
    <ligandPart>
        <name>Fe</name>
        <dbReference type="ChEBI" id="CHEBI:18248"/>
    </ligandPart>
</feature>
<dbReference type="GO" id="GO:0020037">
    <property type="term" value="F:heme binding"/>
    <property type="evidence" value="ECO:0007669"/>
    <property type="project" value="InterPro"/>
</dbReference>
<keyword evidence="5" id="KW-1133">Transmembrane helix</keyword>
<keyword evidence="4 10" id="KW-0479">Metal-binding</keyword>
<evidence type="ECO:0000256" key="5">
    <source>
        <dbReference type="ARBA" id="ARBA00022989"/>
    </source>
</evidence>
<dbReference type="FunFam" id="1.10.630.10:FF:000012">
    <property type="entry name" value="Cytochrome P450 family protein"/>
    <property type="match status" value="2"/>
</dbReference>
<comment type="subcellular location">
    <subcellularLocation>
        <location evidence="1">Membrane</location>
        <topology evidence="1">Single-pass membrane protein</topology>
    </subcellularLocation>
</comment>
<keyword evidence="9" id="KW-0472">Membrane</keyword>
<name>A0A3S3MWL1_9MAGN</name>
<dbReference type="InterPro" id="IPR036396">
    <property type="entry name" value="Cyt_P450_sf"/>
</dbReference>
<dbReference type="PANTHER" id="PTHR24298:SF800">
    <property type="entry name" value="CYTOCHROME P450 89A2-RELATED"/>
    <property type="match status" value="1"/>
</dbReference>
<evidence type="ECO:0000256" key="7">
    <source>
        <dbReference type="ARBA" id="ARBA00023004"/>
    </source>
</evidence>
<dbReference type="AlphaFoldDB" id="A0A3S3MWL1"/>
<reference evidence="12 13" key="1">
    <citation type="journal article" date="2019" name="Nat. Plants">
        <title>Stout camphor tree genome fills gaps in understanding of flowering plant genome evolution.</title>
        <authorList>
            <person name="Chaw S.M."/>
            <person name="Liu Y.C."/>
            <person name="Wu Y.W."/>
            <person name="Wang H.Y."/>
            <person name="Lin C.I."/>
            <person name="Wu C.S."/>
            <person name="Ke H.M."/>
            <person name="Chang L.Y."/>
            <person name="Hsu C.Y."/>
            <person name="Yang H.T."/>
            <person name="Sudianto E."/>
            <person name="Hsu M.H."/>
            <person name="Wu K.P."/>
            <person name="Wang L.N."/>
            <person name="Leebens-Mack J.H."/>
            <person name="Tsai I.J."/>
        </authorList>
    </citation>
    <scope>NUCLEOTIDE SEQUENCE [LARGE SCALE GENOMIC DNA]</scope>
    <source>
        <strain evidence="13">cv. Chaw 1501</strain>
        <tissue evidence="12">Young leaves</tissue>
    </source>
</reference>
<sequence length="966" mass="110916">MEMWFLIYISLSLCTAVALKYLFATAIKNRKLPPGPPALPILGNPLWLTKSLLDLEPLLRQLRADYGPILTLRIGPRTLIFISDRSLAHKALIQNGSVFSDRPPAMEAGRILTSNQHNINSAGYGPLWRLLRRNLMSEILHPTRINTYSQARKWVLQNLTTELMGQADSGDPVLVMESFQHAMFCLLLFMCFGQRLDERVVKEIQNIHRRLIRSFAGLNVFSFLPKIGRIIFRKRWNGVLQMRRELEDVLTPLIRARRDRSQSSNDENSSLFSYVDSLLALELQEEGGRKLTEGEMITLCSEFLNAGTDTTSTSLQWIMANLVKHQDVQQKLVEEIERVMEKEAEEVREEDLKGMPYLKAVIMEGLRRHPPGHFVLPHAVSEEVSLEGYVIPKGAAINFTVAEMGWDEKVWEEPMAFRPERFFDGGEVVDITGSREIKMMPFGAGRRICPGLNLAMLHLEYFVANLVREFEWKPVDGKEIDLSEKSEFTVVMKEPLKAKITRRRRWLTRPFLDLEPHLRKLRPKYGPIITFHIGPRTLVFISDHFLAHKALVQKGSLFSDRPPATVLSRIFTSNQHSISSAEYGPLWRLLRRNLMSEILNPNRIKSFAQARKWVLQRLVDRLTIHADSGEPVPVLETLRYAMFYLLLIMCFGMKLDESVVKEIQGIHRYLLGNFGGINVLSVFPKISSIVFRKRWNGILQIRRKQEELLIPLIRACKNKKQDYQEEKEGSFFTYVDSLLGLELPNEGGRKLTDGEMVTLCTELLNAGSDTTSTSMQWIMASLVKYQDMQKKLVEETDGVVGKEAEEVTTEDLNRLSYLKAVVMEGLRRHPSTTFLLPHTVSEEVELEGYVISKGVIVNVPAAEMGWDGKVWKDPMVFRPERFLDDGEKVDITGSREIKMMPFGAGRRICPGLNLAMLHLEYFVANLMREFEWKSVDGEDVDLTEKLEFFRVMKNPLKAKVVRRRRE</sequence>
<dbReference type="SUPFAM" id="SSF48264">
    <property type="entry name" value="Cytochrome P450"/>
    <property type="match status" value="2"/>
</dbReference>
<comment type="cofactor">
    <cofactor evidence="10">
        <name>heme</name>
        <dbReference type="ChEBI" id="CHEBI:30413"/>
    </cofactor>
</comment>
<evidence type="ECO:0000313" key="12">
    <source>
        <dbReference type="EMBL" id="RWR80907.1"/>
    </source>
</evidence>
<comment type="caution">
    <text evidence="12">The sequence shown here is derived from an EMBL/GenBank/DDBJ whole genome shotgun (WGS) entry which is preliminary data.</text>
</comment>
<keyword evidence="7 10" id="KW-0408">Iron</keyword>
<dbReference type="Gene3D" id="1.10.630.10">
    <property type="entry name" value="Cytochrome P450"/>
    <property type="match status" value="2"/>
</dbReference>
<dbReference type="CDD" id="cd11075">
    <property type="entry name" value="CYP77_89"/>
    <property type="match status" value="2"/>
</dbReference>
<dbReference type="OrthoDB" id="3934656at2759"/>
<keyword evidence="13" id="KW-1185">Reference proteome</keyword>
<evidence type="ECO:0000256" key="4">
    <source>
        <dbReference type="ARBA" id="ARBA00022723"/>
    </source>
</evidence>
<evidence type="ECO:0000256" key="11">
    <source>
        <dbReference type="SAM" id="Coils"/>
    </source>
</evidence>
<protein>
    <submittedName>
        <fullName evidence="12">Cytochrome P450</fullName>
    </submittedName>
</protein>
<evidence type="ECO:0000313" key="13">
    <source>
        <dbReference type="Proteomes" id="UP000283530"/>
    </source>
</evidence>
<dbReference type="GO" id="GO:0016709">
    <property type="term" value="F:oxidoreductase activity, acting on paired donors, with incorporation or reduction of molecular oxygen, NAD(P)H as one donor, and incorporation of one atom of oxygen"/>
    <property type="evidence" value="ECO:0007669"/>
    <property type="project" value="TreeGrafter"/>
</dbReference>
<dbReference type="InterPro" id="IPR017972">
    <property type="entry name" value="Cyt_P450_CS"/>
</dbReference>
<dbReference type="InterPro" id="IPR051103">
    <property type="entry name" value="Plant_metabolite_P450s"/>
</dbReference>
<organism evidence="12 13">
    <name type="scientific">Cinnamomum micranthum f. kanehirae</name>
    <dbReference type="NCBI Taxonomy" id="337451"/>
    <lineage>
        <taxon>Eukaryota</taxon>
        <taxon>Viridiplantae</taxon>
        <taxon>Streptophyta</taxon>
        <taxon>Embryophyta</taxon>
        <taxon>Tracheophyta</taxon>
        <taxon>Spermatophyta</taxon>
        <taxon>Magnoliopsida</taxon>
        <taxon>Magnoliidae</taxon>
        <taxon>Laurales</taxon>
        <taxon>Lauraceae</taxon>
        <taxon>Cinnamomum</taxon>
    </lineage>
</organism>
<evidence type="ECO:0000256" key="3">
    <source>
        <dbReference type="ARBA" id="ARBA00022692"/>
    </source>
</evidence>
<dbReference type="Proteomes" id="UP000283530">
    <property type="component" value="Unassembled WGS sequence"/>
</dbReference>
<dbReference type="GO" id="GO:0005506">
    <property type="term" value="F:iron ion binding"/>
    <property type="evidence" value="ECO:0007669"/>
    <property type="project" value="InterPro"/>
</dbReference>
<dbReference type="PRINTS" id="PR00385">
    <property type="entry name" value="P450"/>
</dbReference>
<gene>
    <name evidence="12" type="ORF">CKAN_00956800</name>
</gene>
<dbReference type="STRING" id="337451.A0A3S3MWL1"/>
<evidence type="ECO:0000256" key="10">
    <source>
        <dbReference type="PIRSR" id="PIRSR602401-1"/>
    </source>
</evidence>
<dbReference type="InterPro" id="IPR001128">
    <property type="entry name" value="Cyt_P450"/>
</dbReference>
<dbReference type="PROSITE" id="PS00086">
    <property type="entry name" value="CYTOCHROME_P450"/>
    <property type="match status" value="2"/>
</dbReference>
<keyword evidence="2 10" id="KW-0349">Heme</keyword>